<sequence length="208" mass="23333">MIDVFTYPANTLAGGTMIKSTLFILLLSLSSCAYHSEPKNNRDFQKVSNLSEFEGIYKNKGNPSGYLSQIIWNDFKLGNDDKIDHETIEFIEVIASDNSLIVKAITNGCTSYEKSYNEGKDFKITDGKITIRREAYLLSRGSGDVVVGPSYEQLTLGLDTSKHGKSKRSEYVAGLVLFILPVSVSDTRETEYERVSDKPRDFRSCNNR</sequence>
<protein>
    <submittedName>
        <fullName evidence="1">Uncharacterized protein</fullName>
    </submittedName>
</protein>
<keyword evidence="2" id="KW-1185">Reference proteome</keyword>
<proteinExistence type="predicted"/>
<dbReference type="STRING" id="1603606.DSOUD_1271"/>
<dbReference type="KEGG" id="des:DSOUD_1271"/>
<reference evidence="1 2" key="1">
    <citation type="submission" date="2015-07" db="EMBL/GenBank/DDBJ databases">
        <title>Isolation and Genomic Characterization of a Novel Halophilic Metal-Reducing Deltaproteobacterium from the Deep Subsurface.</title>
        <authorList>
            <person name="Badalamenti J.P."/>
            <person name="Summers Z.M."/>
            <person name="Gralnick J.A."/>
            <person name="Bond D.R."/>
        </authorList>
    </citation>
    <scope>NUCLEOTIDE SEQUENCE [LARGE SCALE GENOMIC DNA]</scope>
    <source>
        <strain evidence="1 2">WTL</strain>
    </source>
</reference>
<organism evidence="1 2">
    <name type="scientific">Desulfuromonas soudanensis</name>
    <dbReference type="NCBI Taxonomy" id="1603606"/>
    <lineage>
        <taxon>Bacteria</taxon>
        <taxon>Pseudomonadati</taxon>
        <taxon>Thermodesulfobacteriota</taxon>
        <taxon>Desulfuromonadia</taxon>
        <taxon>Desulfuromonadales</taxon>
        <taxon>Desulfuromonadaceae</taxon>
        <taxon>Desulfuromonas</taxon>
    </lineage>
</organism>
<gene>
    <name evidence="1" type="ORF">DSOUD_1271</name>
</gene>
<evidence type="ECO:0000313" key="1">
    <source>
        <dbReference type="EMBL" id="ALC16052.1"/>
    </source>
</evidence>
<evidence type="ECO:0000313" key="2">
    <source>
        <dbReference type="Proteomes" id="UP000057158"/>
    </source>
</evidence>
<dbReference type="AlphaFoldDB" id="A0A0M4CZQ8"/>
<name>A0A0M4CZQ8_9BACT</name>
<dbReference type="EMBL" id="CP010802">
    <property type="protein sequence ID" value="ALC16052.1"/>
    <property type="molecule type" value="Genomic_DNA"/>
</dbReference>
<accession>A0A0M4CZQ8</accession>
<dbReference type="Proteomes" id="UP000057158">
    <property type="component" value="Chromosome"/>
</dbReference>
<dbReference type="PATRIC" id="fig|1603606.3.peg.1390"/>